<dbReference type="SUPFAM" id="SSF55229">
    <property type="entry name" value="Cell division protein MinE topological specificity domain"/>
    <property type="match status" value="1"/>
</dbReference>
<evidence type="ECO:0000256" key="5">
    <source>
        <dbReference type="SAM" id="MobiDB-lite"/>
    </source>
</evidence>
<feature type="region of interest" description="Disordered" evidence="5">
    <location>
        <begin position="83"/>
        <end position="131"/>
    </location>
</feature>
<evidence type="ECO:0000313" key="7">
    <source>
        <dbReference type="Proteomes" id="UP001429580"/>
    </source>
</evidence>
<comment type="function">
    <text evidence="3 4">Prevents the cell division inhibition by proteins MinC and MinD at internal division sites while permitting inhibition at polar sites. This ensures cell division at the proper site by restricting the formation of a division septum at the midpoint of the long axis of the cell.</text>
</comment>
<evidence type="ECO:0000313" key="6">
    <source>
        <dbReference type="EMBL" id="NIJ58117.1"/>
    </source>
</evidence>
<proteinExistence type="inferred from homology"/>
<evidence type="ECO:0000256" key="1">
    <source>
        <dbReference type="ARBA" id="ARBA00008168"/>
    </source>
</evidence>
<dbReference type="Proteomes" id="UP001429580">
    <property type="component" value="Unassembled WGS sequence"/>
</dbReference>
<comment type="similarity">
    <text evidence="1 4">Belongs to the MinE family.</text>
</comment>
<keyword evidence="7" id="KW-1185">Reference proteome</keyword>
<evidence type="ECO:0000256" key="3">
    <source>
        <dbReference type="ARBA" id="ARBA00025265"/>
    </source>
</evidence>
<protein>
    <recommendedName>
        <fullName evidence="2 4">Cell division topological specificity factor</fullName>
    </recommendedName>
</protein>
<keyword evidence="4" id="KW-0131">Cell cycle</keyword>
<gene>
    <name evidence="4" type="primary">minE</name>
    <name evidence="6" type="ORF">FHS82_001959</name>
</gene>
<reference evidence="6 7" key="1">
    <citation type="submission" date="2020-03" db="EMBL/GenBank/DDBJ databases">
        <title>Genomic Encyclopedia of Type Strains, Phase IV (KMG-IV): sequencing the most valuable type-strain genomes for metagenomic binning, comparative biology and taxonomic classification.</title>
        <authorList>
            <person name="Goeker M."/>
        </authorList>
    </citation>
    <scope>NUCLEOTIDE SEQUENCE [LARGE SCALE GENOMIC DNA]</scope>
    <source>
        <strain evidence="6 7">DSM 103870</strain>
    </source>
</reference>
<organism evidence="6 7">
    <name type="scientific">Pseudochelatococcus lubricantis</name>
    <dbReference type="NCBI Taxonomy" id="1538102"/>
    <lineage>
        <taxon>Bacteria</taxon>
        <taxon>Pseudomonadati</taxon>
        <taxon>Pseudomonadota</taxon>
        <taxon>Alphaproteobacteria</taxon>
        <taxon>Hyphomicrobiales</taxon>
        <taxon>Chelatococcaceae</taxon>
        <taxon>Pseudochelatococcus</taxon>
    </lineage>
</organism>
<keyword evidence="4 6" id="KW-0132">Cell division</keyword>
<dbReference type="Pfam" id="PF03776">
    <property type="entry name" value="MinE"/>
    <property type="match status" value="1"/>
</dbReference>
<dbReference type="HAMAP" id="MF_00262">
    <property type="entry name" value="MinE"/>
    <property type="match status" value="1"/>
</dbReference>
<name>A0ABX0UYV9_9HYPH</name>
<evidence type="ECO:0000256" key="4">
    <source>
        <dbReference type="HAMAP-Rule" id="MF_00262"/>
    </source>
</evidence>
<dbReference type="Gene3D" id="3.30.1070.10">
    <property type="entry name" value="Cell division topological specificity factor MinE"/>
    <property type="match status" value="1"/>
</dbReference>
<dbReference type="NCBIfam" id="NF001422">
    <property type="entry name" value="PRK00296.1"/>
    <property type="match status" value="1"/>
</dbReference>
<dbReference type="InterPro" id="IPR005527">
    <property type="entry name" value="MinE"/>
</dbReference>
<dbReference type="InterPro" id="IPR036707">
    <property type="entry name" value="MinE_sf"/>
</dbReference>
<evidence type="ECO:0000256" key="2">
    <source>
        <dbReference type="ARBA" id="ARBA00020112"/>
    </source>
</evidence>
<accession>A0ABX0UYV9</accession>
<dbReference type="EMBL" id="JAASQI010000004">
    <property type="protein sequence ID" value="NIJ58117.1"/>
    <property type="molecule type" value="Genomic_DNA"/>
</dbReference>
<comment type="caution">
    <text evidence="6">The sequence shown here is derived from an EMBL/GenBank/DDBJ whole genome shotgun (WGS) entry which is preliminary data.</text>
</comment>
<dbReference type="GO" id="GO:0051301">
    <property type="term" value="P:cell division"/>
    <property type="evidence" value="ECO:0007669"/>
    <property type="project" value="UniProtKB-KW"/>
</dbReference>
<sequence>MSFFKLFNRRSSAPVARERLQILLAHERISTGQSDLVAVLREEILAVIAKHIQLDSDKVKVTMDRGNAVSTLEVDIEIPSHIAPPAARDAAKKDADAPAARNAQGGTSKPAAKAVSDTKTASGALPRSASA</sequence>
<dbReference type="NCBIfam" id="TIGR01215">
    <property type="entry name" value="minE"/>
    <property type="match status" value="1"/>
</dbReference>